<proteinExistence type="predicted"/>
<dbReference type="Proteomes" id="UP000019376">
    <property type="component" value="Unassembled WGS sequence"/>
</dbReference>
<dbReference type="PANTHER" id="PTHR42039:SF2">
    <property type="entry name" value="ALLERGEN ASP F4 (AFU_ORTHOLOGUE AFUA_2G03830)-RELATED"/>
    <property type="match status" value="1"/>
</dbReference>
<dbReference type="STRING" id="933388.S8B4A8"/>
<dbReference type="GO" id="GO:0005576">
    <property type="term" value="C:extracellular region"/>
    <property type="evidence" value="ECO:0007669"/>
    <property type="project" value="InterPro"/>
</dbReference>
<reference evidence="2 3" key="1">
    <citation type="journal article" date="2013" name="PLoS ONE">
        <title>Genomic and secretomic analyses reveal unique features of the lignocellulolytic enzyme system of Penicillium decumbens.</title>
        <authorList>
            <person name="Liu G."/>
            <person name="Zhang L."/>
            <person name="Wei X."/>
            <person name="Zou G."/>
            <person name="Qin Y."/>
            <person name="Ma L."/>
            <person name="Li J."/>
            <person name="Zheng H."/>
            <person name="Wang S."/>
            <person name="Wang C."/>
            <person name="Xun L."/>
            <person name="Zhao G.-P."/>
            <person name="Zhou Z."/>
            <person name="Qu Y."/>
        </authorList>
    </citation>
    <scope>NUCLEOTIDE SEQUENCE [LARGE SCALE GENOMIC DNA]</scope>
    <source>
        <strain evidence="3">114-2 / CGMCC 5302</strain>
    </source>
</reference>
<evidence type="ECO:0000313" key="2">
    <source>
        <dbReference type="EMBL" id="EPS29342.1"/>
    </source>
</evidence>
<feature type="compositionally biased region" description="Low complexity" evidence="1">
    <location>
        <begin position="194"/>
        <end position="210"/>
    </location>
</feature>
<dbReference type="InterPro" id="IPR038903">
    <property type="entry name" value="Allergen_Asp_f_4"/>
</dbReference>
<evidence type="ECO:0008006" key="4">
    <source>
        <dbReference type="Google" id="ProtNLM"/>
    </source>
</evidence>
<dbReference type="OrthoDB" id="118256at2759"/>
<dbReference type="EMBL" id="KB644411">
    <property type="protein sequence ID" value="EPS29342.1"/>
    <property type="molecule type" value="Genomic_DNA"/>
</dbReference>
<dbReference type="Pfam" id="PF25312">
    <property type="entry name" value="Allergen_Asp_f_4"/>
    <property type="match status" value="1"/>
</dbReference>
<sequence>MHWSVYGSLLATLGAHSVSGSHHHHARPRWIRPESAPEHLKSHNADWMEHVRPGPSLETRTFTTTVYKECQFTHSINATSHITASLIHVPTHHAVVPTSGLSTASVSESPTTLYTSLLHMTPTGSKTTQAVPTVVISNESQPTTAKPTTFHIHMTTTVTISETTHPTVLTTLSASNAPNHTWIATSSRPGLPISSASSATSSPTGSVHQPSTTLLPNLLSSVSHLAPLPILGDAPAGIPSHLPLPDLPPLPVNPTLIPTPSTISQVLDWTAAPLNGIFTTERFGARSKPSGERVLYSGNVGIPWGSNIILVSHEDAHNYKYVAQFKGSKTQPWTITFWNKFGPEGKMDGWYGHSALTFALPAGETRYIAFDENSQGAWGAAPGTTGLPVDNWGGYTSTWGEFSFGDEENKGWSGWDVSAIQAQLANQEVQGMRICMVDGKGCSIITPQARKVVDAYTAADRHHDGIGGAAAPGPLRLVVDIDYQE</sequence>
<gene>
    <name evidence="2" type="ORF">PDE_04291</name>
</gene>
<dbReference type="AlphaFoldDB" id="S8B4A8"/>
<feature type="region of interest" description="Disordered" evidence="1">
    <location>
        <begin position="180"/>
        <end position="210"/>
    </location>
</feature>
<dbReference type="PANTHER" id="PTHR42039">
    <property type="entry name" value="PUTATIVE (AFU_ORTHOLOGUE AFUA_3G02940)-RELATED"/>
    <property type="match status" value="1"/>
</dbReference>
<evidence type="ECO:0000256" key="1">
    <source>
        <dbReference type="SAM" id="MobiDB-lite"/>
    </source>
</evidence>
<keyword evidence="3" id="KW-1185">Reference proteome</keyword>
<dbReference type="HOGENOM" id="CLU_043430_1_0_1"/>
<name>S8B4A8_PENO1</name>
<dbReference type="eggNOG" id="ENOG502SN6Y">
    <property type="taxonomic scope" value="Eukaryota"/>
</dbReference>
<organism evidence="2 3">
    <name type="scientific">Penicillium oxalicum (strain 114-2 / CGMCC 5302)</name>
    <name type="common">Penicillium decumbens</name>
    <dbReference type="NCBI Taxonomy" id="933388"/>
    <lineage>
        <taxon>Eukaryota</taxon>
        <taxon>Fungi</taxon>
        <taxon>Dikarya</taxon>
        <taxon>Ascomycota</taxon>
        <taxon>Pezizomycotina</taxon>
        <taxon>Eurotiomycetes</taxon>
        <taxon>Eurotiomycetidae</taxon>
        <taxon>Eurotiales</taxon>
        <taxon>Aspergillaceae</taxon>
        <taxon>Penicillium</taxon>
    </lineage>
</organism>
<accession>S8B4A8</accession>
<dbReference type="GO" id="GO:0019863">
    <property type="term" value="F:IgE binding"/>
    <property type="evidence" value="ECO:0007669"/>
    <property type="project" value="InterPro"/>
</dbReference>
<protein>
    <recommendedName>
        <fullName evidence="4">Allergen Asp f 4</fullName>
    </recommendedName>
</protein>
<evidence type="ECO:0000313" key="3">
    <source>
        <dbReference type="Proteomes" id="UP000019376"/>
    </source>
</evidence>